<organism evidence="5 6">
    <name type="scientific">Pelistega europaea</name>
    <dbReference type="NCBI Taxonomy" id="106147"/>
    <lineage>
        <taxon>Bacteria</taxon>
        <taxon>Pseudomonadati</taxon>
        <taxon>Pseudomonadota</taxon>
        <taxon>Betaproteobacteria</taxon>
        <taxon>Burkholderiales</taxon>
        <taxon>Alcaligenaceae</taxon>
        <taxon>Pelistega</taxon>
    </lineage>
</organism>
<dbReference type="InterPro" id="IPR033877">
    <property type="entry name" value="Frm2/Hbn1"/>
</dbReference>
<dbReference type="Pfam" id="PF00881">
    <property type="entry name" value="Nitroreductase"/>
    <property type="match status" value="1"/>
</dbReference>
<protein>
    <submittedName>
        <fullName evidence="5">Nitroreductase family protein</fullName>
    </submittedName>
</protein>
<dbReference type="RefSeq" id="WP_171588124.1">
    <property type="nucleotide sequence ID" value="NZ_JABGBO010000003.1"/>
</dbReference>
<dbReference type="GO" id="GO:0005737">
    <property type="term" value="C:cytoplasm"/>
    <property type="evidence" value="ECO:0007669"/>
    <property type="project" value="UniProtKB-SubCell"/>
</dbReference>
<keyword evidence="6" id="KW-1185">Reference proteome</keyword>
<sequence>MSQTFFELQQKRRSIYAIGKNVNLSKADIVALVKKTVREAPSSFNSQSSRVVVLFGEAHDKLWSTTLDTLRKIVPADTFAATEQKINGCFKAGFGTVLFFEDQDVVKGLQAKFPAYADNFPIWSEQASGIAQYAVWVALAEQGVGATLQHYNPLIDEAVAKEWGIPTSWKLRAQMPFGSIEAPAAEKTYMDDEVRFKVFGA</sequence>
<name>A0A7Y4LAW0_9BURK</name>
<gene>
    <name evidence="5" type="ORF">HKX40_03175</name>
</gene>
<evidence type="ECO:0000256" key="3">
    <source>
        <dbReference type="ARBA" id="ARBA00023002"/>
    </source>
</evidence>
<keyword evidence="2" id="KW-0963">Cytoplasm</keyword>
<dbReference type="SUPFAM" id="SSF55469">
    <property type="entry name" value="FMN-dependent nitroreductase-like"/>
    <property type="match status" value="1"/>
</dbReference>
<feature type="domain" description="Nitroreductase" evidence="4">
    <location>
        <begin position="11"/>
        <end position="178"/>
    </location>
</feature>
<keyword evidence="3" id="KW-0560">Oxidoreductase</keyword>
<accession>A0A7Y4LAW0</accession>
<reference evidence="5 6" key="1">
    <citation type="submission" date="2020-05" db="EMBL/GenBank/DDBJ databases">
        <authorList>
            <person name="Niu N."/>
        </authorList>
    </citation>
    <scope>NUCLEOTIDE SEQUENCE [LARGE SCALE GENOMIC DNA]</scope>
    <source>
        <strain evidence="5 6">LMG10982</strain>
    </source>
</reference>
<dbReference type="GO" id="GO:0016491">
    <property type="term" value="F:oxidoreductase activity"/>
    <property type="evidence" value="ECO:0007669"/>
    <property type="project" value="UniProtKB-KW"/>
</dbReference>
<dbReference type="GO" id="GO:0034599">
    <property type="term" value="P:cellular response to oxidative stress"/>
    <property type="evidence" value="ECO:0007669"/>
    <property type="project" value="InterPro"/>
</dbReference>
<dbReference type="Gene3D" id="3.40.109.10">
    <property type="entry name" value="NADH Oxidase"/>
    <property type="match status" value="1"/>
</dbReference>
<dbReference type="PANTHER" id="PTHR43035:SF1">
    <property type="entry name" value="FATTY ACID REPRESSION MUTANT PROTEIN 2-RELATED"/>
    <property type="match status" value="1"/>
</dbReference>
<evidence type="ECO:0000256" key="2">
    <source>
        <dbReference type="ARBA" id="ARBA00022490"/>
    </source>
</evidence>
<dbReference type="AlphaFoldDB" id="A0A7Y4LAW0"/>
<dbReference type="PANTHER" id="PTHR43035">
    <property type="entry name" value="FATTY ACID REPRESSION MUTANT PROTEIN 2-RELATED"/>
    <property type="match status" value="1"/>
</dbReference>
<dbReference type="EMBL" id="JABGBO010000003">
    <property type="protein sequence ID" value="NOL49146.1"/>
    <property type="molecule type" value="Genomic_DNA"/>
</dbReference>
<comment type="caution">
    <text evidence="5">The sequence shown here is derived from an EMBL/GenBank/DDBJ whole genome shotgun (WGS) entry which is preliminary data.</text>
</comment>
<proteinExistence type="predicted"/>
<dbReference type="CDD" id="cd02140">
    <property type="entry name" value="Frm2-like"/>
    <property type="match status" value="1"/>
</dbReference>
<evidence type="ECO:0000259" key="4">
    <source>
        <dbReference type="Pfam" id="PF00881"/>
    </source>
</evidence>
<evidence type="ECO:0000256" key="1">
    <source>
        <dbReference type="ARBA" id="ARBA00004496"/>
    </source>
</evidence>
<dbReference type="InterPro" id="IPR029479">
    <property type="entry name" value="Nitroreductase"/>
</dbReference>
<dbReference type="Proteomes" id="UP000541421">
    <property type="component" value="Unassembled WGS sequence"/>
</dbReference>
<comment type="subcellular location">
    <subcellularLocation>
        <location evidence="1">Cytoplasm</location>
    </subcellularLocation>
</comment>
<dbReference type="FunFam" id="3.40.109.10:FF:000001">
    <property type="entry name" value="Nitroreductase family"/>
    <property type="match status" value="1"/>
</dbReference>
<evidence type="ECO:0000313" key="6">
    <source>
        <dbReference type="Proteomes" id="UP000541421"/>
    </source>
</evidence>
<dbReference type="InterPro" id="IPR000415">
    <property type="entry name" value="Nitroreductase-like"/>
</dbReference>
<evidence type="ECO:0000313" key="5">
    <source>
        <dbReference type="EMBL" id="NOL49146.1"/>
    </source>
</evidence>